<gene>
    <name evidence="1" type="primary">A05p025480.1_BraROA</name>
    <name evidence="1" type="ORF">IGI04_019194</name>
</gene>
<evidence type="ECO:0000313" key="1">
    <source>
        <dbReference type="EMBL" id="KAG5397380.1"/>
    </source>
</evidence>
<reference evidence="1 2" key="1">
    <citation type="submission" date="2021-03" db="EMBL/GenBank/DDBJ databases">
        <authorList>
            <person name="King G.J."/>
            <person name="Bancroft I."/>
            <person name="Baten A."/>
            <person name="Bloomfield J."/>
            <person name="Borpatragohain P."/>
            <person name="He Z."/>
            <person name="Irish N."/>
            <person name="Irwin J."/>
            <person name="Liu K."/>
            <person name="Mauleon R.P."/>
            <person name="Moore J."/>
            <person name="Morris R."/>
            <person name="Ostergaard L."/>
            <person name="Wang B."/>
            <person name="Wells R."/>
        </authorList>
    </citation>
    <scope>NUCLEOTIDE SEQUENCE [LARGE SCALE GENOMIC DNA]</scope>
    <source>
        <strain evidence="1">R-o-18</strain>
        <tissue evidence="1">Leaf</tissue>
    </source>
</reference>
<dbReference type="Proteomes" id="UP000823674">
    <property type="component" value="Chromosome A05"/>
</dbReference>
<proteinExistence type="predicted"/>
<accession>A0ABQ7MF47</accession>
<comment type="caution">
    <text evidence="1">The sequence shown here is derived from an EMBL/GenBank/DDBJ whole genome shotgun (WGS) entry which is preliminary data.</text>
</comment>
<dbReference type="EMBL" id="JADBGQ010000005">
    <property type="protein sequence ID" value="KAG5397380.1"/>
    <property type="molecule type" value="Genomic_DNA"/>
</dbReference>
<organism evidence="1 2">
    <name type="scientific">Brassica rapa subsp. trilocularis</name>
    <dbReference type="NCBI Taxonomy" id="1813537"/>
    <lineage>
        <taxon>Eukaryota</taxon>
        <taxon>Viridiplantae</taxon>
        <taxon>Streptophyta</taxon>
        <taxon>Embryophyta</taxon>
        <taxon>Tracheophyta</taxon>
        <taxon>Spermatophyta</taxon>
        <taxon>Magnoliopsida</taxon>
        <taxon>eudicotyledons</taxon>
        <taxon>Gunneridae</taxon>
        <taxon>Pentapetalae</taxon>
        <taxon>rosids</taxon>
        <taxon>malvids</taxon>
        <taxon>Brassicales</taxon>
        <taxon>Brassicaceae</taxon>
        <taxon>Brassiceae</taxon>
        <taxon>Brassica</taxon>
    </lineage>
</organism>
<sequence>MLRRTALSYKLAGSGTSGASQNVSQLHHSLTNIQANNLLGTHDLNTRLRVGNSSARVFGRLAYCYTRVFINSSLTRHEFTETLILLGTSSQSIRLCLSMSQVNSSFTKHEFKANSHFTRHKFERSISSLSLRTWGTYYWGWIFILLKVH</sequence>
<name>A0ABQ7MF47_BRACM</name>
<protein>
    <submittedName>
        <fullName evidence="1">Uncharacterized protein</fullName>
    </submittedName>
</protein>
<evidence type="ECO:0000313" key="2">
    <source>
        <dbReference type="Proteomes" id="UP000823674"/>
    </source>
</evidence>
<keyword evidence="2" id="KW-1185">Reference proteome</keyword>